<reference evidence="2 3" key="1">
    <citation type="submission" date="2019-06" db="EMBL/GenBank/DDBJ databases">
        <title>Sequencing the genomes of 1000 actinobacteria strains.</title>
        <authorList>
            <person name="Klenk H.-P."/>
        </authorList>
    </citation>
    <scope>NUCLEOTIDE SEQUENCE [LARGE SCALE GENOMIC DNA]</scope>
    <source>
        <strain evidence="2 3">DSM 45301</strain>
    </source>
</reference>
<sequence>MRPIALRAAALFDGSGRRLIHDPLVLVRDGRVADVAIGPRAPVPPDAELVELPGATLLPGLVDTHVHLAFDAGPDPVGALAGRDDEGVLAAMVDAARAQVRAGVTTVRDLGDRGYLSLRLRDDAVPGGPLPTIVAAGPPITTPGGHCHFLGGEAEGVGGVRAAVREHVERGVDVIKVMAGGGQLTPGSLAHEPQFTVEELRVIVDEAHRCGLPVTAHAHALEGIRNSLAAGVDGIEHCGFHTVDGVHAPPDLVTALVDRRVAIGFTGGIAPSDVPPPPEILRRLPAITALFTRLWQLGALLVVGTDAGIAPVKPHATMPYGMTHLASLGVPAADVLRTCTATAAEVCGLGDRKGRVAPGFDADLVAVQGDPLADLAVMHRPQAVFVGGERIG</sequence>
<feature type="domain" description="Amidohydrolase-related" evidence="1">
    <location>
        <begin position="56"/>
        <end position="390"/>
    </location>
</feature>
<dbReference type="RefSeq" id="WP_142057677.1">
    <property type="nucleotide sequence ID" value="NZ_VFPA01000003.1"/>
</dbReference>
<evidence type="ECO:0000313" key="2">
    <source>
        <dbReference type="EMBL" id="TQM09471.1"/>
    </source>
</evidence>
<keyword evidence="3" id="KW-1185">Reference proteome</keyword>
<dbReference type="OrthoDB" id="3514520at2"/>
<dbReference type="AlphaFoldDB" id="A0A543DJH0"/>
<dbReference type="SUPFAM" id="SSF51338">
    <property type="entry name" value="Composite domain of metallo-dependent hydrolases"/>
    <property type="match status" value="1"/>
</dbReference>
<evidence type="ECO:0000313" key="3">
    <source>
        <dbReference type="Proteomes" id="UP000315677"/>
    </source>
</evidence>
<proteinExistence type="predicted"/>
<evidence type="ECO:0000259" key="1">
    <source>
        <dbReference type="Pfam" id="PF01979"/>
    </source>
</evidence>
<dbReference type="InterPro" id="IPR051781">
    <property type="entry name" value="Metallo-dep_Hydrolase"/>
</dbReference>
<dbReference type="EMBL" id="VFPA01000003">
    <property type="protein sequence ID" value="TQM09471.1"/>
    <property type="molecule type" value="Genomic_DNA"/>
</dbReference>
<accession>A0A543DJH0</accession>
<dbReference type="Pfam" id="PF01979">
    <property type="entry name" value="Amidohydro_1"/>
    <property type="match status" value="1"/>
</dbReference>
<dbReference type="Gene3D" id="3.20.20.140">
    <property type="entry name" value="Metal-dependent hydrolases"/>
    <property type="match status" value="1"/>
</dbReference>
<dbReference type="Proteomes" id="UP000315677">
    <property type="component" value="Unassembled WGS sequence"/>
</dbReference>
<name>A0A543DJH0_9PSEU</name>
<protein>
    <submittedName>
        <fullName evidence="2">Imidazolonepropionase-like amidohydrolase</fullName>
    </submittedName>
</protein>
<dbReference type="SUPFAM" id="SSF51556">
    <property type="entry name" value="Metallo-dependent hydrolases"/>
    <property type="match status" value="1"/>
</dbReference>
<dbReference type="Gene3D" id="2.30.40.10">
    <property type="entry name" value="Urease, subunit C, domain 1"/>
    <property type="match status" value="1"/>
</dbReference>
<organism evidence="2 3">
    <name type="scientific">Pseudonocardia kunmingensis</name>
    <dbReference type="NCBI Taxonomy" id="630975"/>
    <lineage>
        <taxon>Bacteria</taxon>
        <taxon>Bacillati</taxon>
        <taxon>Actinomycetota</taxon>
        <taxon>Actinomycetes</taxon>
        <taxon>Pseudonocardiales</taxon>
        <taxon>Pseudonocardiaceae</taxon>
        <taxon>Pseudonocardia</taxon>
    </lineage>
</organism>
<dbReference type="PANTHER" id="PTHR43135">
    <property type="entry name" value="ALPHA-D-RIBOSE 1-METHYLPHOSPHONATE 5-TRIPHOSPHATE DIPHOSPHATASE"/>
    <property type="match status" value="1"/>
</dbReference>
<gene>
    <name evidence="2" type="ORF">FB558_5230</name>
</gene>
<comment type="caution">
    <text evidence="2">The sequence shown here is derived from an EMBL/GenBank/DDBJ whole genome shotgun (WGS) entry which is preliminary data.</text>
</comment>
<dbReference type="InterPro" id="IPR032466">
    <property type="entry name" value="Metal_Hydrolase"/>
</dbReference>
<dbReference type="InterPro" id="IPR006680">
    <property type="entry name" value="Amidohydro-rel"/>
</dbReference>
<dbReference type="PANTHER" id="PTHR43135:SF3">
    <property type="entry name" value="ALPHA-D-RIBOSE 1-METHYLPHOSPHONATE 5-TRIPHOSPHATE DIPHOSPHATASE"/>
    <property type="match status" value="1"/>
</dbReference>
<keyword evidence="2" id="KW-0378">Hydrolase</keyword>
<dbReference type="InterPro" id="IPR011059">
    <property type="entry name" value="Metal-dep_hydrolase_composite"/>
</dbReference>
<dbReference type="GO" id="GO:0016810">
    <property type="term" value="F:hydrolase activity, acting on carbon-nitrogen (but not peptide) bonds"/>
    <property type="evidence" value="ECO:0007669"/>
    <property type="project" value="InterPro"/>
</dbReference>